<evidence type="ECO:0000313" key="2">
    <source>
        <dbReference type="EMBL" id="MBU2789287.1"/>
    </source>
</evidence>
<gene>
    <name evidence="2" type="ORF">HFQ13_13945</name>
</gene>
<accession>A0AAE2YS43</accession>
<evidence type="ECO:0000313" key="3">
    <source>
        <dbReference type="Proteomes" id="UP001197378"/>
    </source>
</evidence>
<sequence length="493" mass="55844">MVGLSKSRILLNLQCPRRLWLKLNRPELEHVDEGMDGRFRIGEEVGNTARRQYLDGVLMDDDLVIALQQTRVAMNQPPRPLFEATFQYEGVLVRADLLLPDETGWRMVEVKSSTSVKGYHLNDAAVQTWVLRQLEIPLGKVELAHINNQFVYPGGGDYQGLFHYADITEQVLALQADVPMWIANARVTAGLDAEPTIQPGAQCTNPFECSFRHYCDPSAFEPIPPHSVRILPYGGNLVEKLLSDGKEDLRELSEDIFSNSRHQRIWRTIQQGRAELAPEAGETIRQLDWPRYYIDFETLNPAIPLWAGTRPYQQVPFQWSCHIETKDNLKHTAFLADGLDDPRRSFIESLLDTVGNEGPVIVYNASFESCRLQECAEAFPDLAERIESVIDRIFDLLPLSHDHYYHPDMLGSWSIKAVLPTIAPELSYEGMTVAHGGAAQDAFAEIMMPETNEERRSELRQALLDYCERDTLAMVRIADFFAHHGQPVGGTLC</sequence>
<dbReference type="InterPro" id="IPR021301">
    <property type="entry name" value="DUF2779"/>
</dbReference>
<evidence type="ECO:0000259" key="1">
    <source>
        <dbReference type="Pfam" id="PF11074"/>
    </source>
</evidence>
<dbReference type="AlphaFoldDB" id="A0AAE2YS43"/>
<dbReference type="Proteomes" id="UP001197378">
    <property type="component" value="Unassembled WGS sequence"/>
</dbReference>
<feature type="domain" description="DUF2779" evidence="1">
    <location>
        <begin position="292"/>
        <end position="414"/>
    </location>
</feature>
<dbReference type="RefSeq" id="WP_215871750.1">
    <property type="nucleotide sequence ID" value="NZ_JAAXYO010000195.1"/>
</dbReference>
<protein>
    <submittedName>
        <fullName evidence="2">DUF2779 domain-containing protein</fullName>
    </submittedName>
</protein>
<keyword evidence="3" id="KW-1185">Reference proteome</keyword>
<dbReference type="EMBL" id="JAAXYO010000195">
    <property type="protein sequence ID" value="MBU2789287.1"/>
    <property type="molecule type" value="Genomic_DNA"/>
</dbReference>
<dbReference type="Pfam" id="PF11074">
    <property type="entry name" value="DUF2779"/>
    <property type="match status" value="1"/>
</dbReference>
<reference evidence="2" key="1">
    <citation type="journal article" date="2021" name="ISME J.">
        <title>Genomic evolution of the class Acidithiobacillia: deep-branching Proteobacteria living in extreme acidic conditions.</title>
        <authorList>
            <person name="Moya-Beltran A."/>
            <person name="Beard S."/>
            <person name="Rojas-Villalobos C."/>
            <person name="Issotta F."/>
            <person name="Gallardo Y."/>
            <person name="Ulloa R."/>
            <person name="Giaveno A."/>
            <person name="Degli Esposti M."/>
            <person name="Johnson D.B."/>
            <person name="Quatrini R."/>
        </authorList>
    </citation>
    <scope>NUCLEOTIDE SEQUENCE</scope>
    <source>
        <strain evidence="2">VAN18-1</strain>
    </source>
</reference>
<name>A0AAE2YS43_9PROT</name>
<comment type="caution">
    <text evidence="2">The sequence shown here is derived from an EMBL/GenBank/DDBJ whole genome shotgun (WGS) entry which is preliminary data.</text>
</comment>
<proteinExistence type="predicted"/>
<organism evidence="2 3">
    <name type="scientific">Igneacidithiobacillus copahuensis</name>
    <dbReference type="NCBI Taxonomy" id="2724909"/>
    <lineage>
        <taxon>Bacteria</taxon>
        <taxon>Pseudomonadati</taxon>
        <taxon>Pseudomonadota</taxon>
        <taxon>Acidithiobacillia</taxon>
        <taxon>Acidithiobacillales</taxon>
        <taxon>Acidithiobacillaceae</taxon>
        <taxon>Igneacidithiobacillus</taxon>
    </lineage>
</organism>